<dbReference type="CDD" id="cd07106">
    <property type="entry name" value="ALDH_AldA-AAD23400"/>
    <property type="match status" value="1"/>
</dbReference>
<evidence type="ECO:0000256" key="2">
    <source>
        <dbReference type="ARBA" id="ARBA00023002"/>
    </source>
</evidence>
<evidence type="ECO:0000313" key="7">
    <source>
        <dbReference type="Proteomes" id="UP000023703"/>
    </source>
</evidence>
<dbReference type="HOGENOM" id="CLU_005391_0_2_11"/>
<dbReference type="AlphaFoldDB" id="X5DTG6"/>
<dbReference type="Proteomes" id="UP000023703">
    <property type="component" value="Chromosome"/>
</dbReference>
<dbReference type="PROSITE" id="PS00070">
    <property type="entry name" value="ALDEHYDE_DEHYDR_CYS"/>
    <property type="match status" value="1"/>
</dbReference>
<proteinExistence type="inferred from homology"/>
<feature type="domain" description="Aldehyde dehydrogenase" evidence="5">
    <location>
        <begin position="21"/>
        <end position="460"/>
    </location>
</feature>
<dbReference type="STRING" id="1404245.CGLY_10670"/>
<evidence type="ECO:0000256" key="3">
    <source>
        <dbReference type="PROSITE-ProRule" id="PRU10007"/>
    </source>
</evidence>
<dbReference type="OrthoDB" id="6882680at2"/>
<keyword evidence="7" id="KW-1185">Reference proteome</keyword>
<dbReference type="PANTHER" id="PTHR11699">
    <property type="entry name" value="ALDEHYDE DEHYDROGENASE-RELATED"/>
    <property type="match status" value="1"/>
</dbReference>
<dbReference type="GO" id="GO:0004029">
    <property type="term" value="F:aldehyde dehydrogenase (NAD+) activity"/>
    <property type="evidence" value="ECO:0007669"/>
    <property type="project" value="UniProtKB-EC"/>
</dbReference>
<dbReference type="RefSeq" id="WP_081803880.1">
    <property type="nucleotide sequence ID" value="NZ_CP006842.1"/>
</dbReference>
<dbReference type="InterPro" id="IPR029510">
    <property type="entry name" value="Ald_DH_CS_GLU"/>
</dbReference>
<gene>
    <name evidence="6" type="ORF">CGLY_10670</name>
</gene>
<evidence type="ECO:0000259" key="5">
    <source>
        <dbReference type="Pfam" id="PF00171"/>
    </source>
</evidence>
<comment type="similarity">
    <text evidence="1 4">Belongs to the aldehyde dehydrogenase family.</text>
</comment>
<dbReference type="EMBL" id="CP006842">
    <property type="protein sequence ID" value="AHW64579.1"/>
    <property type="molecule type" value="Genomic_DNA"/>
</dbReference>
<dbReference type="Pfam" id="PF00171">
    <property type="entry name" value="Aldedh"/>
    <property type="match status" value="1"/>
</dbReference>
<protein>
    <submittedName>
        <fullName evidence="6">Putative aldehyde dehydrogenase (NAD+)</fullName>
        <ecNumber evidence="6">1.2.1.3</ecNumber>
    </submittedName>
</protein>
<organism evidence="6 7">
    <name type="scientific">Corynebacterium glyciniphilum AJ 3170</name>
    <dbReference type="NCBI Taxonomy" id="1404245"/>
    <lineage>
        <taxon>Bacteria</taxon>
        <taxon>Bacillati</taxon>
        <taxon>Actinomycetota</taxon>
        <taxon>Actinomycetes</taxon>
        <taxon>Mycobacteriales</taxon>
        <taxon>Corynebacteriaceae</taxon>
        <taxon>Corynebacterium</taxon>
    </lineage>
</organism>
<sequence length="466" mass="49035">MYTDLLDAIGAGSTDGRGIPDPATGDVIGYAPRQSADDLDAAVAAAKTAQPSWDALGHEERSRLLVAAAAVVEERGEDLAQLLTRESGKPLNGPNARMEVAMCSDWLRATARFDIPQDTLVDDEDAHATMSYEPIGVVGAIGPWNWPLMISVWQFAAALRMGNTAVVKPSEYTPLSVLSLVHVINEVLPEGVLQVVSGGREVGARLSEHPDIGKIMFTGSIATGRAIAAASASTLKRLTLELGGNDPAIILDDCDPRAIAEDLFWGAFINTGQTCAAVKRVYAADAIYDELCASLAEIASTVPMGPGVDENNVLGPLQNPAQHRIVSELVEAARTGGAHILTGGDPTDGPGNFYPATIVTDISPDNPLVTEEQFGPALPIVRVKDVDEAVELANSLDVGLGASVWSADRERAVEVARRVRAGTVWINGHAKPDPRIPFGGIKQSGYGLEFGAEGLKAVAVPKVYNG</sequence>
<keyword evidence="2 4" id="KW-0560">Oxidoreductase</keyword>
<feature type="active site" evidence="3">
    <location>
        <position position="241"/>
    </location>
</feature>
<dbReference type="InterPro" id="IPR016162">
    <property type="entry name" value="Ald_DH_N"/>
</dbReference>
<name>X5DTG6_9CORY</name>
<dbReference type="KEGG" id="cgy:CGLY_10670"/>
<accession>X5DTG6</accession>
<evidence type="ECO:0000256" key="1">
    <source>
        <dbReference type="ARBA" id="ARBA00009986"/>
    </source>
</evidence>
<dbReference type="Gene3D" id="3.40.309.10">
    <property type="entry name" value="Aldehyde Dehydrogenase, Chain A, domain 2"/>
    <property type="match status" value="1"/>
</dbReference>
<dbReference type="PROSITE" id="PS00687">
    <property type="entry name" value="ALDEHYDE_DEHYDR_GLU"/>
    <property type="match status" value="1"/>
</dbReference>
<dbReference type="FunFam" id="3.40.605.10:FF:000007">
    <property type="entry name" value="NAD/NADP-dependent betaine aldehyde dehydrogenase"/>
    <property type="match status" value="1"/>
</dbReference>
<dbReference type="SUPFAM" id="SSF53720">
    <property type="entry name" value="ALDH-like"/>
    <property type="match status" value="1"/>
</dbReference>
<reference evidence="6 7" key="1">
    <citation type="journal article" date="2015" name="Int. J. Syst. Evol. Microbiol.">
        <title>Revisiting Corynebacterium glyciniphilum (ex Kubota et al., 1972) sp. nov., nom. rev., isolated from putrefied banana.</title>
        <authorList>
            <person name="Al-Dilaimi A."/>
            <person name="Bednarz H."/>
            <person name="Lomker A."/>
            <person name="Niehaus K."/>
            <person name="Kalinowski J."/>
            <person name="Ruckert C."/>
        </authorList>
    </citation>
    <scope>NUCLEOTIDE SEQUENCE [LARGE SCALE GENOMIC DNA]</scope>
    <source>
        <strain evidence="6">AJ 3170</strain>
    </source>
</reference>
<dbReference type="EC" id="1.2.1.3" evidence="6"/>
<dbReference type="InterPro" id="IPR016163">
    <property type="entry name" value="Ald_DH_C"/>
</dbReference>
<dbReference type="eggNOG" id="COG1012">
    <property type="taxonomic scope" value="Bacteria"/>
</dbReference>
<evidence type="ECO:0000313" key="6">
    <source>
        <dbReference type="EMBL" id="AHW64579.1"/>
    </source>
</evidence>
<dbReference type="InterPro" id="IPR016161">
    <property type="entry name" value="Ald_DH/histidinol_DH"/>
</dbReference>
<dbReference type="InterPro" id="IPR015590">
    <property type="entry name" value="Aldehyde_DH_dom"/>
</dbReference>
<dbReference type="Gene3D" id="3.40.605.10">
    <property type="entry name" value="Aldehyde Dehydrogenase, Chain A, domain 1"/>
    <property type="match status" value="1"/>
</dbReference>
<evidence type="ECO:0000256" key="4">
    <source>
        <dbReference type="RuleBase" id="RU003345"/>
    </source>
</evidence>
<dbReference type="InterPro" id="IPR016160">
    <property type="entry name" value="Ald_DH_CS_CYS"/>
</dbReference>
<dbReference type="InterPro" id="IPR044086">
    <property type="entry name" value="LUC3-like"/>
</dbReference>